<dbReference type="Pfam" id="PF03174">
    <property type="entry name" value="CHB_HEX_C"/>
    <property type="match status" value="1"/>
</dbReference>
<dbReference type="SUPFAM" id="SSF51445">
    <property type="entry name" value="(Trans)glycosidases"/>
    <property type="match status" value="1"/>
</dbReference>
<organism evidence="11 12">
    <name type="scientific">Mucilaginibacter dorajii</name>
    <dbReference type="NCBI Taxonomy" id="692994"/>
    <lineage>
        <taxon>Bacteria</taxon>
        <taxon>Pseudomonadati</taxon>
        <taxon>Bacteroidota</taxon>
        <taxon>Sphingobacteriia</taxon>
        <taxon>Sphingobacteriales</taxon>
        <taxon>Sphingobacteriaceae</taxon>
        <taxon>Mucilaginibacter</taxon>
    </lineage>
</organism>
<evidence type="ECO:0000256" key="8">
    <source>
        <dbReference type="SAM" id="MobiDB-lite"/>
    </source>
</evidence>
<protein>
    <recommendedName>
        <fullName evidence="3">beta-N-acetylhexosaminidase</fullName>
        <ecNumber evidence="3">3.2.1.52</ecNumber>
    </recommendedName>
    <alternativeName>
        <fullName evidence="6">Beta-N-acetylhexosaminidase</fullName>
    </alternativeName>
    <alternativeName>
        <fullName evidence="7">N-acetyl-beta-glucosaminidase</fullName>
    </alternativeName>
</protein>
<dbReference type="Proteomes" id="UP001500742">
    <property type="component" value="Unassembled WGS sequence"/>
</dbReference>
<evidence type="ECO:0000256" key="1">
    <source>
        <dbReference type="ARBA" id="ARBA00001231"/>
    </source>
</evidence>
<accession>A0ABP7Q3F1</accession>
<dbReference type="Gene3D" id="2.60.40.290">
    <property type="match status" value="1"/>
</dbReference>
<dbReference type="InterPro" id="IPR015882">
    <property type="entry name" value="HEX_bac_N"/>
</dbReference>
<dbReference type="InterPro" id="IPR025705">
    <property type="entry name" value="Beta_hexosaminidase_sua/sub"/>
</dbReference>
<feature type="region of interest" description="Disordered" evidence="8">
    <location>
        <begin position="839"/>
        <end position="858"/>
    </location>
</feature>
<dbReference type="InterPro" id="IPR014756">
    <property type="entry name" value="Ig_E-set"/>
</dbReference>
<dbReference type="PRINTS" id="PR00738">
    <property type="entry name" value="GLHYDRLASE20"/>
</dbReference>
<dbReference type="EC" id="3.2.1.52" evidence="3"/>
<dbReference type="Gene3D" id="3.30.379.10">
    <property type="entry name" value="Chitobiase/beta-hexosaminidase domain 2-like"/>
    <property type="match status" value="1"/>
</dbReference>
<evidence type="ECO:0000313" key="11">
    <source>
        <dbReference type="EMBL" id="GAA3975682.1"/>
    </source>
</evidence>
<gene>
    <name evidence="11" type="ORF">GCM10022210_27750</name>
</gene>
<dbReference type="InterPro" id="IPR015883">
    <property type="entry name" value="Glyco_hydro_20_cat"/>
</dbReference>
<feature type="chain" id="PRO_5045633381" description="beta-N-acetylhexosaminidase" evidence="9">
    <location>
        <begin position="21"/>
        <end position="858"/>
    </location>
</feature>
<dbReference type="InterPro" id="IPR012291">
    <property type="entry name" value="CBM2_carb-bd_dom_sf"/>
</dbReference>
<reference evidence="12" key="1">
    <citation type="journal article" date="2019" name="Int. J. Syst. Evol. Microbiol.">
        <title>The Global Catalogue of Microorganisms (GCM) 10K type strain sequencing project: providing services to taxonomists for standard genome sequencing and annotation.</title>
        <authorList>
            <consortium name="The Broad Institute Genomics Platform"/>
            <consortium name="The Broad Institute Genome Sequencing Center for Infectious Disease"/>
            <person name="Wu L."/>
            <person name="Ma J."/>
        </authorList>
    </citation>
    <scope>NUCLEOTIDE SEQUENCE [LARGE SCALE GENOMIC DNA]</scope>
    <source>
        <strain evidence="12">JCM 16601</strain>
    </source>
</reference>
<dbReference type="EMBL" id="BAAAZC010000019">
    <property type="protein sequence ID" value="GAA3975682.1"/>
    <property type="molecule type" value="Genomic_DNA"/>
</dbReference>
<sequence>MRKILTLMLVSAFFMSTAFKTDPVKFSPADLHIAWEVMDNNYQGKNEALTALVITNKGKEVLPAGGWKFYFNSGRGFTENAVSGNAKINQVNGDLYSISPTNGFKDLKPGESTRIEYVNDDPAVNVTDAPEGIYLVWDANPEKGYSIGSFNITPYKPTYQGLITPEIVFDRNKVVTDIPADQLPKIFPTPMSYVENTGSFILNEKTVIVADGDFTKEASSLAESLNSLTGKPAKVVATATGANIYLKKVSGVGAEGYELNVTPQGITIKASTPIGAFYGIQSLKSLAPFAALNKKEKSIQLPCVAVKDEPRFPHRAVMLDVARNFQPKSQVLKLIEAMSIYKLNVLHLHLTDDEGWRIEIPSLPELTTVGSKRGHTLDSKHNLPASHGSGPDVNNATGTGFYTKAEYIEILKYANDRHITVIPEIETPGHARASIKAMDARYDHLMAEGKKEEAAKYLLRDLDDKSEYRSVQYWNDNVINVSVPSTYTFVETVVDDLISIYKEASAQLPTIHFGGDEVPPHVWEKSPAYLALKATHPEIQNTGDLWYYFYGRVNQILKAKGIYLSGWEEMALRKTKLDGNDTYVPNPDLAGEHLHADVWNNVLGGAQEDLAYKLANGGYKVVLTCVTNLYFDMANYKSFDEPGYYWGAFLGIDKFYSFIPYDYFKNADVDRNGAPINQNIFLGKQRLTDYGKGNIIGLQGALWAETVKSTERMDYMIFPRLLGLAERTWAQDPTWATEKDGIKAKQDYQQAWSVFLNVLGKRELPRLTYFNGGYNYRIPKPGINLQDGKYSSNVEFPGLTIRYTTNGNDPDTNSKIYTGPVDYKSGIIKFRAFDPKGRGGNIATGGETAEGKKQGATL</sequence>
<proteinExistence type="inferred from homology"/>
<dbReference type="Pfam" id="PF03173">
    <property type="entry name" value="CHB_HEX"/>
    <property type="match status" value="1"/>
</dbReference>
<dbReference type="SMART" id="SM01081">
    <property type="entry name" value="CHB_HEX"/>
    <property type="match status" value="1"/>
</dbReference>
<dbReference type="Pfam" id="PF02838">
    <property type="entry name" value="Glyco_hydro_20b"/>
    <property type="match status" value="1"/>
</dbReference>
<evidence type="ECO:0000256" key="9">
    <source>
        <dbReference type="SAM" id="SignalP"/>
    </source>
</evidence>
<evidence type="ECO:0000259" key="10">
    <source>
        <dbReference type="SMART" id="SM01081"/>
    </source>
</evidence>
<keyword evidence="9" id="KW-0732">Signal</keyword>
<evidence type="ECO:0000313" key="12">
    <source>
        <dbReference type="Proteomes" id="UP001500742"/>
    </source>
</evidence>
<comment type="similarity">
    <text evidence="2">Belongs to the glycosyl hydrolase 20 family.</text>
</comment>
<dbReference type="InterPro" id="IPR013783">
    <property type="entry name" value="Ig-like_fold"/>
</dbReference>
<comment type="catalytic activity">
    <reaction evidence="1">
        <text>Hydrolysis of terminal non-reducing N-acetyl-D-hexosamine residues in N-acetyl-beta-D-hexosaminides.</text>
        <dbReference type="EC" id="3.2.1.52"/>
    </reaction>
</comment>
<dbReference type="Gene3D" id="3.20.20.80">
    <property type="entry name" value="Glycosidases"/>
    <property type="match status" value="1"/>
</dbReference>
<evidence type="ECO:0000256" key="7">
    <source>
        <dbReference type="ARBA" id="ARBA00033000"/>
    </source>
</evidence>
<dbReference type="SUPFAM" id="SSF49384">
    <property type="entry name" value="Carbohydrate-binding domain"/>
    <property type="match status" value="1"/>
</dbReference>
<evidence type="ECO:0000256" key="4">
    <source>
        <dbReference type="ARBA" id="ARBA00022801"/>
    </source>
</evidence>
<evidence type="ECO:0000256" key="6">
    <source>
        <dbReference type="ARBA" id="ARBA00030512"/>
    </source>
</evidence>
<dbReference type="RefSeq" id="WP_259087571.1">
    <property type="nucleotide sequence ID" value="NZ_BAAAZC010000019.1"/>
</dbReference>
<keyword evidence="5" id="KW-0326">Glycosidase</keyword>
<dbReference type="SUPFAM" id="SSF81296">
    <property type="entry name" value="E set domains"/>
    <property type="match status" value="1"/>
</dbReference>
<keyword evidence="4" id="KW-0378">Hydrolase</keyword>
<feature type="signal peptide" evidence="9">
    <location>
        <begin position="1"/>
        <end position="20"/>
    </location>
</feature>
<evidence type="ECO:0000256" key="5">
    <source>
        <dbReference type="ARBA" id="ARBA00023295"/>
    </source>
</evidence>
<evidence type="ECO:0000256" key="3">
    <source>
        <dbReference type="ARBA" id="ARBA00012663"/>
    </source>
</evidence>
<feature type="domain" description="Chitobiase/beta-hexosaminidases N-terminal" evidence="10">
    <location>
        <begin position="29"/>
        <end position="181"/>
    </location>
</feature>
<dbReference type="InterPro" id="IPR017853">
    <property type="entry name" value="GH"/>
</dbReference>
<dbReference type="Pfam" id="PF00728">
    <property type="entry name" value="Glyco_hydro_20"/>
    <property type="match status" value="1"/>
</dbReference>
<name>A0ABP7Q3F1_9SPHI</name>
<dbReference type="InterPro" id="IPR004867">
    <property type="entry name" value="CHB_C_dom"/>
</dbReference>
<comment type="caution">
    <text evidence="11">The sequence shown here is derived from an EMBL/GenBank/DDBJ whole genome shotgun (WGS) entry which is preliminary data.</text>
</comment>
<dbReference type="SUPFAM" id="SSF55545">
    <property type="entry name" value="beta-N-acetylhexosaminidase-like domain"/>
    <property type="match status" value="1"/>
</dbReference>
<dbReference type="PANTHER" id="PTHR22600:SF57">
    <property type="entry name" value="BETA-N-ACETYLHEXOSAMINIDASE"/>
    <property type="match status" value="1"/>
</dbReference>
<feature type="compositionally biased region" description="Basic and acidic residues" evidence="8">
    <location>
        <begin position="849"/>
        <end position="858"/>
    </location>
</feature>
<evidence type="ECO:0000256" key="2">
    <source>
        <dbReference type="ARBA" id="ARBA00006285"/>
    </source>
</evidence>
<dbReference type="PANTHER" id="PTHR22600">
    <property type="entry name" value="BETA-HEXOSAMINIDASE"/>
    <property type="match status" value="1"/>
</dbReference>
<dbReference type="InterPro" id="IPR004866">
    <property type="entry name" value="CHB/HEX_N_dom"/>
</dbReference>
<keyword evidence="12" id="KW-1185">Reference proteome</keyword>
<dbReference type="Gene3D" id="2.60.40.10">
    <property type="entry name" value="Immunoglobulins"/>
    <property type="match status" value="1"/>
</dbReference>
<dbReference type="InterPro" id="IPR008965">
    <property type="entry name" value="CBM2/CBM3_carb-bd_dom_sf"/>
</dbReference>
<dbReference type="InterPro" id="IPR029018">
    <property type="entry name" value="Hex-like_dom2"/>
</dbReference>